<evidence type="ECO:0000259" key="1">
    <source>
        <dbReference type="Pfam" id="PF05419"/>
    </source>
</evidence>
<dbReference type="Pfam" id="PF13191">
    <property type="entry name" value="AAA_16"/>
    <property type="match status" value="1"/>
</dbReference>
<sequence length="960" mass="110047">MKILHISLKEQGKDYVSLRYYWDNASDYKEHKLPIPEIKELRDRAETDYYTHLPVDYSVTGEALYNWLDKSTRLLANALNQPRKQGLAIAITTDKGLAHLPWELLHDGNCFLVEKTPPIIPMRWMSNGRTIVTANDPQNRPLNVLFMATSPLEVKPELDYEAEEGKILSATKRTPVNLRVEESGCLTELSYVVREYETGYFDIFHLTGHATHNGETPCFLTEDEYGNRVDSSTDAISKAMMFNLPALIFLSGCRTGYSSGGAVSSMAEELLSMGATAVIGWGERVRDTDATVAAGQLYWELSQGGTLAQAIASTYQKLIEQKVPDWHKLRLYVANTLLGALVTTLRTPRRKQLPKPSNEVEFRDDEKRLRVATKENFVGRRRQLQNCLRTLKTDFDKVGVLIHGMGGWGKSSIASRLWDRLPEHKKLLWWRQIDESCLIKKLKDNLISPTQLELISYLENSNIALKARLSYLLSQLAEVREKPFLLILDDFEWNLEPREGQYVLKAEVAPILEALVQAIQETGTNNRIIITCRYDFDFDLLNFFYRQGLEPFKKAELTKKLSRLGNFSSGKIPDNLRERALNLADGNPRLLEFLNDELSNIDGETRLTRLEESPELWKAQIIWEELYQLINEPLQKILSYCLIYDIPVPMVALSAVSNSLPNYQLQLERGQEFGLIEVSPEPDESKRVYRVSRILPHIIPTIRLPEAPEVYSLYQKAHEKLHELWGNKKNKSEEKWQEIFRLKFANKENPERFRQGFYEMLAVQYNPQADTAFERELRKVANDLVKDGLCTQLEKCLKEKQWKEADEETAWIFYQVMVKENYKDWGELLKGFPCETLREINSLWLQNSNNKFGISIQADIYQSLGGTDSYDPDVWKKFTEQVGWNQSYNAILETVPEASRTMLLSSASSSMLSSASSLLPALFYTKRHSGGLRNELVVVGGGAFTVRSRESRTLLSRGDL</sequence>
<dbReference type="Gene3D" id="1.10.10.1770">
    <property type="entry name" value="Gun4-like"/>
    <property type="match status" value="1"/>
</dbReference>
<dbReference type="Pfam" id="PF05419">
    <property type="entry name" value="GUN4"/>
    <property type="match status" value="1"/>
</dbReference>
<dbReference type="InterPro" id="IPR027417">
    <property type="entry name" value="P-loop_NTPase"/>
</dbReference>
<organism evidence="4 5">
    <name type="scientific">Nostoc sphaeroides CCNUC1</name>
    <dbReference type="NCBI Taxonomy" id="2653204"/>
    <lineage>
        <taxon>Bacteria</taxon>
        <taxon>Bacillati</taxon>
        <taxon>Cyanobacteriota</taxon>
        <taxon>Cyanophyceae</taxon>
        <taxon>Nostocales</taxon>
        <taxon>Nostocaceae</taxon>
        <taxon>Nostoc</taxon>
    </lineage>
</organism>
<dbReference type="EMBL" id="CP045227">
    <property type="protein sequence ID" value="QFS49621.1"/>
    <property type="molecule type" value="Genomic_DNA"/>
</dbReference>
<accession>A0A5P8WAQ1</accession>
<dbReference type="AlphaFoldDB" id="A0A5P8WAQ1"/>
<evidence type="ECO:0000313" key="5">
    <source>
        <dbReference type="Proteomes" id="UP000326678"/>
    </source>
</evidence>
<dbReference type="RefSeq" id="WP_225892660.1">
    <property type="nucleotide sequence ID" value="NZ_CP045227.1"/>
</dbReference>
<dbReference type="InterPro" id="IPR024983">
    <property type="entry name" value="CHAT_dom"/>
</dbReference>
<dbReference type="Gene3D" id="3.40.50.300">
    <property type="entry name" value="P-loop containing nucleotide triphosphate hydrolases"/>
    <property type="match status" value="1"/>
</dbReference>
<evidence type="ECO:0000313" key="4">
    <source>
        <dbReference type="EMBL" id="QFS49621.1"/>
    </source>
</evidence>
<evidence type="ECO:0000259" key="3">
    <source>
        <dbReference type="Pfam" id="PF13191"/>
    </source>
</evidence>
<dbReference type="InterPro" id="IPR041664">
    <property type="entry name" value="AAA_16"/>
</dbReference>
<dbReference type="Proteomes" id="UP000326678">
    <property type="component" value="Chromosome Gxm2"/>
</dbReference>
<keyword evidence="5" id="KW-1185">Reference proteome</keyword>
<name>A0A5P8WAQ1_9NOSO</name>
<dbReference type="SUPFAM" id="SSF140869">
    <property type="entry name" value="GUN4-like"/>
    <property type="match status" value="1"/>
</dbReference>
<dbReference type="PANTHER" id="PTHR34800">
    <property type="entry name" value="TETRAPYRROLE-BINDING PROTEIN, CHLOROPLASTIC"/>
    <property type="match status" value="1"/>
</dbReference>
<gene>
    <name evidence="4" type="ORF">GXM_07115</name>
</gene>
<protein>
    <submittedName>
        <fullName evidence="4">CHAT domain-containing protein</fullName>
    </submittedName>
</protein>
<dbReference type="SUPFAM" id="SSF52540">
    <property type="entry name" value="P-loop containing nucleoside triphosphate hydrolases"/>
    <property type="match status" value="1"/>
</dbReference>
<dbReference type="CDD" id="cd16383">
    <property type="entry name" value="GUN4"/>
    <property type="match status" value="1"/>
</dbReference>
<dbReference type="KEGG" id="nsh:GXM_07115"/>
<feature type="domain" description="CHAT" evidence="2">
    <location>
        <begin position="60"/>
        <end position="325"/>
    </location>
</feature>
<dbReference type="Pfam" id="PF12770">
    <property type="entry name" value="CHAT"/>
    <property type="match status" value="1"/>
</dbReference>
<dbReference type="InterPro" id="IPR037215">
    <property type="entry name" value="GUN4-like_sf"/>
</dbReference>
<dbReference type="PANTHER" id="PTHR34800:SF1">
    <property type="entry name" value="TETRAPYRROLE-BINDING PROTEIN, CHLOROPLASTIC"/>
    <property type="match status" value="1"/>
</dbReference>
<dbReference type="InterPro" id="IPR008629">
    <property type="entry name" value="GUN4-like"/>
</dbReference>
<feature type="domain" description="Orc1-like AAA ATPase" evidence="3">
    <location>
        <begin position="376"/>
        <end position="494"/>
    </location>
</feature>
<dbReference type="GO" id="GO:0046906">
    <property type="term" value="F:tetrapyrrole binding"/>
    <property type="evidence" value="ECO:0007669"/>
    <property type="project" value="TreeGrafter"/>
</dbReference>
<dbReference type="GO" id="GO:0030288">
    <property type="term" value="C:outer membrane-bounded periplasmic space"/>
    <property type="evidence" value="ECO:0007669"/>
    <property type="project" value="TreeGrafter"/>
</dbReference>
<evidence type="ECO:0000259" key="2">
    <source>
        <dbReference type="Pfam" id="PF12770"/>
    </source>
</evidence>
<reference evidence="4 5" key="1">
    <citation type="submission" date="2019-10" db="EMBL/GenBank/DDBJ databases">
        <title>Genomic and transcriptomic insights into the perfect genentic adaptation of a filamentous nitrogen-fixing cyanobacterium to rice fields.</title>
        <authorList>
            <person name="Chen Z."/>
        </authorList>
    </citation>
    <scope>NUCLEOTIDE SEQUENCE [LARGE SCALE GENOMIC DNA]</scope>
    <source>
        <strain evidence="4">CCNUC1</strain>
    </source>
</reference>
<dbReference type="Gene3D" id="1.25.40.620">
    <property type="match status" value="1"/>
</dbReference>
<feature type="domain" description="GUN4-like" evidence="1">
    <location>
        <begin position="791"/>
        <end position="889"/>
    </location>
</feature>
<proteinExistence type="predicted"/>